<dbReference type="GO" id="GO:0015267">
    <property type="term" value="F:channel activity"/>
    <property type="evidence" value="ECO:0007669"/>
    <property type="project" value="InterPro"/>
</dbReference>
<gene>
    <name evidence="10" type="ORF">Ocin01_19871</name>
</gene>
<dbReference type="InterPro" id="IPR034294">
    <property type="entry name" value="Aquaporin_transptr"/>
</dbReference>
<dbReference type="InterPro" id="IPR023271">
    <property type="entry name" value="Aquaporin-like"/>
</dbReference>
<evidence type="ECO:0000256" key="1">
    <source>
        <dbReference type="ARBA" id="ARBA00004651"/>
    </source>
</evidence>
<evidence type="ECO:0000256" key="8">
    <source>
        <dbReference type="RuleBase" id="RU000477"/>
    </source>
</evidence>
<dbReference type="STRING" id="48709.A0A1D2M1K3"/>
<dbReference type="InterPro" id="IPR000425">
    <property type="entry name" value="MIP"/>
</dbReference>
<evidence type="ECO:0000313" key="11">
    <source>
        <dbReference type="Proteomes" id="UP000094527"/>
    </source>
</evidence>
<keyword evidence="6 9" id="KW-1133">Transmembrane helix</keyword>
<keyword evidence="11" id="KW-1185">Reference proteome</keyword>
<dbReference type="Proteomes" id="UP000094527">
    <property type="component" value="Unassembled WGS sequence"/>
</dbReference>
<reference evidence="10 11" key="1">
    <citation type="journal article" date="2016" name="Genome Biol. Evol.">
        <title>Gene Family Evolution Reflects Adaptation to Soil Environmental Stressors in the Genome of the Collembolan Orchesella cincta.</title>
        <authorList>
            <person name="Faddeeva-Vakhrusheva A."/>
            <person name="Derks M.F."/>
            <person name="Anvar S.Y."/>
            <person name="Agamennone V."/>
            <person name="Suring W."/>
            <person name="Smit S."/>
            <person name="van Straalen N.M."/>
            <person name="Roelofs D."/>
        </authorList>
    </citation>
    <scope>NUCLEOTIDE SEQUENCE [LARGE SCALE GENOMIC DNA]</scope>
    <source>
        <tissue evidence="10">Mixed pool</tissue>
    </source>
</reference>
<comment type="similarity">
    <text evidence="2 8">Belongs to the MIP/aquaporin (TC 1.A.8) family.</text>
</comment>
<feature type="transmembrane region" description="Helical" evidence="9">
    <location>
        <begin position="25"/>
        <end position="48"/>
    </location>
</feature>
<dbReference type="EMBL" id="LJIJ01007157">
    <property type="protein sequence ID" value="ODM86811.1"/>
    <property type="molecule type" value="Genomic_DNA"/>
</dbReference>
<sequence>METKSLTDVVGVKDVCRNKHLWRMLLAEFIGTLLLVFIGCGSCISWGGNQPAASGWDKPSIVQIALCFGIAVATIAQALGHVSGAHLNPAVSIGLGAVGANVAF</sequence>
<dbReference type="PANTHER" id="PTHR19139:SF199">
    <property type="entry name" value="MIP17260P"/>
    <property type="match status" value="1"/>
</dbReference>
<dbReference type="GO" id="GO:0005886">
    <property type="term" value="C:plasma membrane"/>
    <property type="evidence" value="ECO:0007669"/>
    <property type="project" value="UniProtKB-SubCell"/>
</dbReference>
<protein>
    <submittedName>
        <fullName evidence="10">Aquaporin AQPAe.a</fullName>
    </submittedName>
</protein>
<evidence type="ECO:0000256" key="6">
    <source>
        <dbReference type="ARBA" id="ARBA00022989"/>
    </source>
</evidence>
<keyword evidence="7 9" id="KW-0472">Membrane</keyword>
<dbReference type="SUPFAM" id="SSF81338">
    <property type="entry name" value="Aquaporin-like"/>
    <property type="match status" value="1"/>
</dbReference>
<dbReference type="PRINTS" id="PR00783">
    <property type="entry name" value="MINTRINSICP"/>
</dbReference>
<dbReference type="PANTHER" id="PTHR19139">
    <property type="entry name" value="AQUAPORIN TRANSPORTER"/>
    <property type="match status" value="1"/>
</dbReference>
<dbReference type="Gene3D" id="1.20.1080.10">
    <property type="entry name" value="Glycerol uptake facilitator protein"/>
    <property type="match status" value="1"/>
</dbReference>
<dbReference type="PROSITE" id="PS00221">
    <property type="entry name" value="MIP"/>
    <property type="match status" value="1"/>
</dbReference>
<organism evidence="10 11">
    <name type="scientific">Orchesella cincta</name>
    <name type="common">Springtail</name>
    <name type="synonym">Podura cincta</name>
    <dbReference type="NCBI Taxonomy" id="48709"/>
    <lineage>
        <taxon>Eukaryota</taxon>
        <taxon>Metazoa</taxon>
        <taxon>Ecdysozoa</taxon>
        <taxon>Arthropoda</taxon>
        <taxon>Hexapoda</taxon>
        <taxon>Collembola</taxon>
        <taxon>Entomobryomorpha</taxon>
        <taxon>Entomobryoidea</taxon>
        <taxon>Orchesellidae</taxon>
        <taxon>Orchesellinae</taxon>
        <taxon>Orchesella</taxon>
    </lineage>
</organism>
<dbReference type="OMA" id="HMGWRSG"/>
<accession>A0A1D2M1K3</accession>
<keyword evidence="5 8" id="KW-0812">Transmembrane</keyword>
<dbReference type="AlphaFoldDB" id="A0A1D2M1K3"/>
<evidence type="ECO:0000313" key="10">
    <source>
        <dbReference type="EMBL" id="ODM86811.1"/>
    </source>
</evidence>
<keyword evidence="3 8" id="KW-0813">Transport</keyword>
<dbReference type="Pfam" id="PF00230">
    <property type="entry name" value="MIP"/>
    <property type="match status" value="1"/>
</dbReference>
<evidence type="ECO:0000256" key="2">
    <source>
        <dbReference type="ARBA" id="ARBA00006175"/>
    </source>
</evidence>
<evidence type="ECO:0000256" key="7">
    <source>
        <dbReference type="ARBA" id="ARBA00023136"/>
    </source>
</evidence>
<evidence type="ECO:0000256" key="9">
    <source>
        <dbReference type="SAM" id="Phobius"/>
    </source>
</evidence>
<feature type="transmembrane region" description="Helical" evidence="9">
    <location>
        <begin position="60"/>
        <end position="79"/>
    </location>
</feature>
<name>A0A1D2M1K3_ORCCI</name>
<evidence type="ECO:0000256" key="5">
    <source>
        <dbReference type="ARBA" id="ARBA00022692"/>
    </source>
</evidence>
<proteinExistence type="inferred from homology"/>
<keyword evidence="4" id="KW-1003">Cell membrane</keyword>
<evidence type="ECO:0000256" key="4">
    <source>
        <dbReference type="ARBA" id="ARBA00022475"/>
    </source>
</evidence>
<comment type="subcellular location">
    <subcellularLocation>
        <location evidence="1">Cell membrane</location>
        <topology evidence="1">Multi-pass membrane protein</topology>
    </subcellularLocation>
</comment>
<dbReference type="OrthoDB" id="3222at2759"/>
<dbReference type="InterPro" id="IPR022357">
    <property type="entry name" value="MIP_CS"/>
</dbReference>
<evidence type="ECO:0000256" key="3">
    <source>
        <dbReference type="ARBA" id="ARBA00022448"/>
    </source>
</evidence>
<comment type="caution">
    <text evidence="10">The sequence shown here is derived from an EMBL/GenBank/DDBJ whole genome shotgun (WGS) entry which is preliminary data.</text>
</comment>